<dbReference type="AlphaFoldDB" id="A0A1I7V2A3"/>
<keyword evidence="1" id="KW-1185">Reference proteome</keyword>
<name>A0A1I7V2A3_9PELO</name>
<evidence type="ECO:0000313" key="2">
    <source>
        <dbReference type="WBParaSite" id="Csp11.Scaffold630.g21681.t1"/>
    </source>
</evidence>
<proteinExistence type="predicted"/>
<dbReference type="Proteomes" id="UP000095282">
    <property type="component" value="Unplaced"/>
</dbReference>
<sequence length="115" mass="13500">MNDPLYLPTCKDYFEKCKLKIASYKHLKNLFYYKFPLETIEKLQFSFKYCNRFARDCMFLGERPKVETVYGTCCNIGYPFFKTNSTERCGDVGCTDTRGGPAHTYCEMIVDWDSV</sequence>
<organism evidence="1 2">
    <name type="scientific">Caenorhabditis tropicalis</name>
    <dbReference type="NCBI Taxonomy" id="1561998"/>
    <lineage>
        <taxon>Eukaryota</taxon>
        <taxon>Metazoa</taxon>
        <taxon>Ecdysozoa</taxon>
        <taxon>Nematoda</taxon>
        <taxon>Chromadorea</taxon>
        <taxon>Rhabditida</taxon>
        <taxon>Rhabditina</taxon>
        <taxon>Rhabditomorpha</taxon>
        <taxon>Rhabditoidea</taxon>
        <taxon>Rhabditidae</taxon>
        <taxon>Peloderinae</taxon>
        <taxon>Caenorhabditis</taxon>
    </lineage>
</organism>
<accession>A0A1I7V2A3</accession>
<dbReference type="WBParaSite" id="Csp11.Scaffold630.g21681.t1">
    <property type="protein sequence ID" value="Csp11.Scaffold630.g21681.t1"/>
    <property type="gene ID" value="Csp11.Scaffold630.g21681"/>
</dbReference>
<evidence type="ECO:0000313" key="1">
    <source>
        <dbReference type="Proteomes" id="UP000095282"/>
    </source>
</evidence>
<protein>
    <submittedName>
        <fullName evidence="2">Metalloprotease</fullName>
    </submittedName>
</protein>
<reference evidence="2" key="1">
    <citation type="submission" date="2016-11" db="UniProtKB">
        <authorList>
            <consortium name="WormBaseParasite"/>
        </authorList>
    </citation>
    <scope>IDENTIFICATION</scope>
</reference>